<dbReference type="Proteomes" id="UP001055811">
    <property type="component" value="Linkage Group LG03"/>
</dbReference>
<gene>
    <name evidence="1" type="ORF">L2E82_17826</name>
</gene>
<reference evidence="1 2" key="2">
    <citation type="journal article" date="2022" name="Mol. Ecol. Resour.">
        <title>The genomes of chicory, endive, great burdock and yacon provide insights into Asteraceae paleo-polyploidization history and plant inulin production.</title>
        <authorList>
            <person name="Fan W."/>
            <person name="Wang S."/>
            <person name="Wang H."/>
            <person name="Wang A."/>
            <person name="Jiang F."/>
            <person name="Liu H."/>
            <person name="Zhao H."/>
            <person name="Xu D."/>
            <person name="Zhang Y."/>
        </authorList>
    </citation>
    <scope>NUCLEOTIDE SEQUENCE [LARGE SCALE GENOMIC DNA]</scope>
    <source>
        <strain evidence="2">cv. Punajuju</strain>
        <tissue evidence="1">Leaves</tissue>
    </source>
</reference>
<organism evidence="1 2">
    <name type="scientific">Cichorium intybus</name>
    <name type="common">Chicory</name>
    <dbReference type="NCBI Taxonomy" id="13427"/>
    <lineage>
        <taxon>Eukaryota</taxon>
        <taxon>Viridiplantae</taxon>
        <taxon>Streptophyta</taxon>
        <taxon>Embryophyta</taxon>
        <taxon>Tracheophyta</taxon>
        <taxon>Spermatophyta</taxon>
        <taxon>Magnoliopsida</taxon>
        <taxon>eudicotyledons</taxon>
        <taxon>Gunneridae</taxon>
        <taxon>Pentapetalae</taxon>
        <taxon>asterids</taxon>
        <taxon>campanulids</taxon>
        <taxon>Asterales</taxon>
        <taxon>Asteraceae</taxon>
        <taxon>Cichorioideae</taxon>
        <taxon>Cichorieae</taxon>
        <taxon>Cichoriinae</taxon>
        <taxon>Cichorium</taxon>
    </lineage>
</organism>
<sequence>MRSRSSARLSPLIFNPEVERSLIGKRFHGSCSKNQSKKKLGFMQLGRSYGAKRTNGADQEKLATLTLLQRQREEDEATVAPASFRRGATKGGDKAAIPEQGEVEKGAATAAVDSNDEGNEGGATGAFGKLLNRKSEKKLRSTRKQVEAKASGLSSSTTPGSASSNTSCDPGRKYGTQDPNNRNNFTCHFCNNIYKGGVYRLKCHFIGGYSSVMDCPKCPEHIKEETRAYMLKKEQSKFENRMNSSYFDNYDLGEDDDCVEVEGVGSKVQRKRPRQKGPIDRFFTPNPEDVVKCRKDGKVQQSINSVVQKELRDKACIEIARWFYDAGIPFNAASYDSFHIMIEAIGQFGPGMKPPSMYELRVPLLNNEVKSVKNQVTEHEKEWAQKGCSILSDGWRDSVVSKDIINFMVNSPKGSVFKKSIDVSDVSKDANLLFGVLDKMVDEVGEENVVQVITDNASAYVKAGKMLEATRKHLYWTPCAAHCIDLMLEDIGKQIPRVKNCLKKAMLANAYIYNFVGLVNLMRKFTKQRNLHRPAITRFATSFITLLQFHKQKDNLRKMVVSREWRESKWSKESKGRLMHSYFLQETFWRNIVYTLKLTSPLVSVLRLADGERKPAMGYIYEAMDRAKETIAKSFPNKEEHYKKTFEIIDKRWQCQLHRPLHAAGHYLNPSTFYDDVQRVVGCEEVMEGLHSCIERLAPSPQIEDEIIRELHKYQNAEGLFGRNAAIRQRKIMGPAEWWATYGSSAPHLQKFAIRVLSLTCSATSCERNWGVFQHLHTKKRNRLAQERLNDMVYVKFNRALRRRYRSEGSGDPIMLEEIDECNEWLMGRMENEEENDDLVFLDDDLTYEDVARASGAYEPSYATRASRGREDDDGAGPSRSARGKGHALVDEDDVEEEFEGIDDDQEDAPVFGFDDDDFGED</sequence>
<proteinExistence type="predicted"/>
<dbReference type="EMBL" id="CM042011">
    <property type="protein sequence ID" value="KAI3767587.1"/>
    <property type="molecule type" value="Genomic_DNA"/>
</dbReference>
<evidence type="ECO:0000313" key="1">
    <source>
        <dbReference type="EMBL" id="KAI3767587.1"/>
    </source>
</evidence>
<evidence type="ECO:0000313" key="2">
    <source>
        <dbReference type="Proteomes" id="UP001055811"/>
    </source>
</evidence>
<comment type="caution">
    <text evidence="1">The sequence shown here is derived from an EMBL/GenBank/DDBJ whole genome shotgun (WGS) entry which is preliminary data.</text>
</comment>
<keyword evidence="2" id="KW-1185">Reference proteome</keyword>
<accession>A0ACB9F974</accession>
<protein>
    <submittedName>
        <fullName evidence="1">Uncharacterized protein</fullName>
    </submittedName>
</protein>
<reference evidence="2" key="1">
    <citation type="journal article" date="2022" name="Mol. Ecol. Resour.">
        <title>The genomes of chicory, endive, great burdock and yacon provide insights into Asteraceae palaeo-polyploidization history and plant inulin production.</title>
        <authorList>
            <person name="Fan W."/>
            <person name="Wang S."/>
            <person name="Wang H."/>
            <person name="Wang A."/>
            <person name="Jiang F."/>
            <person name="Liu H."/>
            <person name="Zhao H."/>
            <person name="Xu D."/>
            <person name="Zhang Y."/>
        </authorList>
    </citation>
    <scope>NUCLEOTIDE SEQUENCE [LARGE SCALE GENOMIC DNA]</scope>
    <source>
        <strain evidence="2">cv. Punajuju</strain>
    </source>
</reference>
<name>A0ACB9F974_CICIN</name>